<accession>A0A218MLZ0</accession>
<organism evidence="2">
    <name type="scientific">uncultured virus</name>
    <dbReference type="NCBI Taxonomy" id="340016"/>
    <lineage>
        <taxon>Viruses</taxon>
        <taxon>environmental samples</taxon>
    </lineage>
</organism>
<sequence length="75" mass="8701">MAMTRRGSRAKKFKKERTSAPTTRFSSKEIKRSLQGPANIGKNPELYHSPSKLSDFEKKMRETHRKYGIKAKYPT</sequence>
<feature type="region of interest" description="Disordered" evidence="1">
    <location>
        <begin position="1"/>
        <end position="55"/>
    </location>
</feature>
<evidence type="ECO:0000313" key="2">
    <source>
        <dbReference type="EMBL" id="ASF00293.1"/>
    </source>
</evidence>
<evidence type="ECO:0000256" key="1">
    <source>
        <dbReference type="SAM" id="MobiDB-lite"/>
    </source>
</evidence>
<feature type="compositionally biased region" description="Basic residues" evidence="1">
    <location>
        <begin position="1"/>
        <end position="15"/>
    </location>
</feature>
<proteinExistence type="predicted"/>
<dbReference type="EMBL" id="KY052826">
    <property type="protein sequence ID" value="ASF00293.1"/>
    <property type="molecule type" value="Genomic_DNA"/>
</dbReference>
<name>A0A218MLZ0_9VIRU</name>
<reference evidence="2" key="1">
    <citation type="submission" date="2016-10" db="EMBL/GenBank/DDBJ databases">
        <authorList>
            <person name="Varghese N."/>
        </authorList>
    </citation>
    <scope>NUCLEOTIDE SEQUENCE</scope>
</reference>
<reference evidence="2" key="2">
    <citation type="journal article" date="2017" name="Nat. Commun.">
        <title>Single-virus genomics reveals hidden cosmopolitan and abundant viruses.</title>
        <authorList>
            <person name="Martinez-Hernandez F."/>
            <person name="Fornas O."/>
            <person name="Lluesma Gomez M."/>
            <person name="Bolduc B."/>
            <person name="de la Cruz Pena M.J."/>
            <person name="Martinez J.M."/>
            <person name="Anton J."/>
            <person name="Gasol J.M."/>
            <person name="Rosselli R."/>
            <person name="Rodriguez-Valera F."/>
            <person name="Sullivan M.B."/>
            <person name="Acinas S.G."/>
            <person name="Martinez-Garcia M."/>
        </authorList>
    </citation>
    <scope>NUCLEOTIDE SEQUENCE</scope>
</reference>
<protein>
    <submittedName>
        <fullName evidence="2">Uncharacterized protein</fullName>
    </submittedName>
</protein>